<sequence>MKRIIAIVASVSLAVGSMPTVWANESAADFFRKDKEYWSKGIAVGSTVWAGDLYYAPGKQADVAKMVMDEARKRLGQQHVDDALRLTKLESNFRCHVLGPKTRHGRAVGPLQVLPKSAESLGISPYDLHRDCRSQITAGILHMEKCLHVGANTYRKMAACHVAGWGGWNKRLNRKAEAYRSKYVKMAEASKVPHWAGVLQTW</sequence>
<dbReference type="EMBL" id="LR796642">
    <property type="protein sequence ID" value="CAB4155733.1"/>
    <property type="molecule type" value="Genomic_DNA"/>
</dbReference>
<organism evidence="1">
    <name type="scientific">uncultured Caudovirales phage</name>
    <dbReference type="NCBI Taxonomy" id="2100421"/>
    <lineage>
        <taxon>Viruses</taxon>
        <taxon>Duplodnaviria</taxon>
        <taxon>Heunggongvirae</taxon>
        <taxon>Uroviricota</taxon>
        <taxon>Caudoviricetes</taxon>
        <taxon>Peduoviridae</taxon>
        <taxon>Maltschvirus</taxon>
        <taxon>Maltschvirus maltsch</taxon>
    </lineage>
</organism>
<gene>
    <name evidence="1" type="ORF">UFOVP661_14</name>
</gene>
<accession>A0A6J5N9Z1</accession>
<dbReference type="InterPro" id="IPR023346">
    <property type="entry name" value="Lysozyme-like_dom_sf"/>
</dbReference>
<protein>
    <recommendedName>
        <fullName evidence="2">Transglycosylase SLT domain-containing protein</fullName>
    </recommendedName>
</protein>
<proteinExistence type="predicted"/>
<evidence type="ECO:0008006" key="2">
    <source>
        <dbReference type="Google" id="ProtNLM"/>
    </source>
</evidence>
<reference evidence="1" key="1">
    <citation type="submission" date="2020-04" db="EMBL/GenBank/DDBJ databases">
        <authorList>
            <person name="Chiriac C."/>
            <person name="Salcher M."/>
            <person name="Ghai R."/>
            <person name="Kavagutti S V."/>
        </authorList>
    </citation>
    <scope>NUCLEOTIDE SEQUENCE</scope>
</reference>
<dbReference type="Gene3D" id="1.10.530.10">
    <property type="match status" value="1"/>
</dbReference>
<dbReference type="SUPFAM" id="SSF53955">
    <property type="entry name" value="Lysozyme-like"/>
    <property type="match status" value="1"/>
</dbReference>
<evidence type="ECO:0000313" key="1">
    <source>
        <dbReference type="EMBL" id="CAB4155733.1"/>
    </source>
</evidence>
<name>A0A6J5N9Z1_9CAUD</name>